<evidence type="ECO:0000313" key="1">
    <source>
        <dbReference type="EMBL" id="EDH8302955.1"/>
    </source>
</evidence>
<name>A0A635R841_SALET</name>
<proteinExistence type="predicted"/>
<reference evidence="1" key="1">
    <citation type="submission" date="2018-07" db="EMBL/GenBank/DDBJ databases">
        <authorList>
            <person name="Ashton P.M."/>
            <person name="Dallman T."/>
            <person name="Nair S."/>
            <person name="De Pinna E."/>
            <person name="Peters T."/>
            <person name="Grant K."/>
        </authorList>
    </citation>
    <scope>NUCLEOTIDE SEQUENCE</scope>
    <source>
        <strain evidence="1">368335</strain>
    </source>
</reference>
<dbReference type="EMBL" id="AAMIYH010000015">
    <property type="protein sequence ID" value="EDH8302955.1"/>
    <property type="molecule type" value="Genomic_DNA"/>
</dbReference>
<organism evidence="1">
    <name type="scientific">Salmonella enterica subsp. enterica serovar Chester</name>
    <dbReference type="NCBI Taxonomy" id="149386"/>
    <lineage>
        <taxon>Bacteria</taxon>
        <taxon>Pseudomonadati</taxon>
        <taxon>Pseudomonadota</taxon>
        <taxon>Gammaproteobacteria</taxon>
        <taxon>Enterobacterales</taxon>
        <taxon>Enterobacteriaceae</taxon>
        <taxon>Salmonella</taxon>
    </lineage>
</organism>
<gene>
    <name evidence="1" type="ORF">CB695_15900</name>
</gene>
<sequence length="230" mass="26279">MATKQKKPRNKKYNPKAAANRTAHTIAENALNRITFVGSSIRPIGPYAGRGFQFTTSPRMRIAATDMLIGGLFDEPRNWKLWVAHLYETDNGVQAETVVATLDDYTLSDFCQHGDKIIKSLRETEENYFGYAFVAAPNERYDFDQGEERLLENFMHSGLLDKSLHLPEEELMVSRKDMVTLLLADRGRFDITESHVRKVQKLVDKVDETDLDTSEVATRIQSVVNQEEDY</sequence>
<protein>
    <submittedName>
        <fullName evidence="1">Uncharacterized protein</fullName>
    </submittedName>
</protein>
<dbReference type="AlphaFoldDB" id="A0A635R841"/>
<comment type="caution">
    <text evidence="1">The sequence shown here is derived from an EMBL/GenBank/DDBJ whole genome shotgun (WGS) entry which is preliminary data.</text>
</comment>
<accession>A0A635R841</accession>